<protein>
    <submittedName>
        <fullName evidence="1">Uncharacterized protein</fullName>
    </submittedName>
</protein>
<gene>
    <name evidence="1" type="ORF">PsorP6_009520</name>
</gene>
<comment type="caution">
    <text evidence="1">The sequence shown here is derived from an EMBL/GenBank/DDBJ whole genome shotgun (WGS) entry which is preliminary data.</text>
</comment>
<proteinExistence type="predicted"/>
<reference evidence="1 2" key="1">
    <citation type="journal article" date="2022" name="bioRxiv">
        <title>The genome of the oomycete Peronosclerospora sorghi, a cosmopolitan pathogen of maize and sorghum, is inflated with dispersed pseudogenes.</title>
        <authorList>
            <person name="Fletcher K."/>
            <person name="Martin F."/>
            <person name="Isakeit T."/>
            <person name="Cavanaugh K."/>
            <person name="Magill C."/>
            <person name="Michelmore R."/>
        </authorList>
    </citation>
    <scope>NUCLEOTIDE SEQUENCE [LARGE SCALE GENOMIC DNA]</scope>
    <source>
        <strain evidence="1">P6</strain>
    </source>
</reference>
<name>A0ACC0VY91_9STRA</name>
<dbReference type="Proteomes" id="UP001163321">
    <property type="component" value="Chromosome 5"/>
</dbReference>
<evidence type="ECO:0000313" key="1">
    <source>
        <dbReference type="EMBL" id="KAI9911498.1"/>
    </source>
</evidence>
<dbReference type="EMBL" id="CM047584">
    <property type="protein sequence ID" value="KAI9911498.1"/>
    <property type="molecule type" value="Genomic_DNA"/>
</dbReference>
<evidence type="ECO:0000313" key="2">
    <source>
        <dbReference type="Proteomes" id="UP001163321"/>
    </source>
</evidence>
<sequence length="388" mass="43464">MLGLPIHGRSVVSFFVSSRRADREREERERGRWSAPHVESYDLDTLLEAPSPPAKHEAARRRRKKRQSLSERFHGPRRLNRTAGRPPRAPSLDEANPLSRSRVHRSHTDALPRPVTILKEDPVPIYHSYEDPGYLACDPIDFDSDCILGSPINSPSVIHARWGEPVDDPDEENLCTDFSPNPFKLGFCINCMKQHDVKEDGEVATRKEYKRIARPTISKTAANALELPSAIPIARSSLVSLDGGRESDIDLAQLLAQRRDVLMRLEKLDRDQKEMKKQGRMGRRTGECFFEVRMQTDRACVPALDSHVSLARAYADRHTTINYGENSHNNLRRMSSRAPPLSGPIGPRPTSGSVAPQPASGPRFGASKSVSAGSRLYDDEEPAESVWL</sequence>
<keyword evidence="2" id="KW-1185">Reference proteome</keyword>
<organism evidence="1 2">
    <name type="scientific">Peronosclerospora sorghi</name>
    <dbReference type="NCBI Taxonomy" id="230839"/>
    <lineage>
        <taxon>Eukaryota</taxon>
        <taxon>Sar</taxon>
        <taxon>Stramenopiles</taxon>
        <taxon>Oomycota</taxon>
        <taxon>Peronosporomycetes</taxon>
        <taxon>Peronosporales</taxon>
        <taxon>Peronosporaceae</taxon>
        <taxon>Peronosclerospora</taxon>
    </lineage>
</organism>
<accession>A0ACC0VY91</accession>